<sequence length="1075" mass="115066">MAGKGRKARGVATRHERRGGWGWGRRERRLVYGLRPPALNGLGLVGALREYAAMVSHRADGSRSRPLPSLAGGPPAGRLRGVDGAMGGTVTVLVVSYAPDAGAVTAPAYVRLDELADGLAGHRLVLRNAAWPVVLFDDPADAIAAARVLREQAAGIPAGQLLRIALHSGVSQTAVVRHAERLNDVTNPGQTLLTALTAEGAPPAAELVDLGIHRLRDLGAGERLFALQSGAAGESAVPRSLVAVANNLPVMFTSFIGRRAELGAIKTQLAASRLMTLSGPGGSGKTRLAAQVAAESAERWPDGVWWIDLASVTDGGQVPELVASTVGVPAGDARLLTRQLRDRKLLLCLDNCEHLLDPVAELVVALQSTCPEITVLTTSREPLDIPGESVRRVPPLTVSEGPELFVERAGFVPAEGDAEAIRSICRRLDGIPLAIELAASWLRTLTPGQIEAGLDDRFALLVRNTRGVAARQQTLAASIDWSYDLLEAGERAVFRRLAVFSGGFTLDATRAVCEDPAVLETLGRLVDKSLVVAEEARYRLLETIREYAGTRLAEAGETEQVRELHLAYFLSVAENAVPLLDQNRDAWRAVIEPDRDNFRAALDHGLSAAEVSGRRLAAALPWLWNLGATGQEGIGYLRSAIALAPDDRSLLQARLLYGYATVADTASPFDFDAAERGLELATELGDDRLRAHCLALVAVGKFSTDFDAAWELCAEGRLLAESIEDVGARDANLALQCVFLVLRDRHEEARPLLGLVAGGLISRGERGIATTVVSLLASSLASTGELAEAVKTAERALAIAEPLGDFHRVGVARGQLAQLLAKSGEVEAALESMRPFLELVAGSPVPGLGQVMGDLYRRSGDLDRAIDWLRQATPTEGPAADSYWPAMTMPLLGTALREAGQVDEAAAILDRAVVLARRYKLPKILADALEQQGYLAMDQDPDKAADLFHESLTIRVDHGLRLYWPDSLAALTKLAKHTNRPLDTTRLAELSLDEAVAYVRRTRGTRGRPSTGWPSLTPTERQVVALAVEGLSNPEIGTRLYMSRGTVKTHLAHVYTKLNVANRTELAALAATIAR</sequence>
<dbReference type="SUPFAM" id="SSF48452">
    <property type="entry name" value="TPR-like"/>
    <property type="match status" value="2"/>
</dbReference>
<dbReference type="PROSITE" id="PS50043">
    <property type="entry name" value="HTH_LUXR_2"/>
    <property type="match status" value="1"/>
</dbReference>
<dbReference type="Pfam" id="PF25872">
    <property type="entry name" value="HTH_77"/>
    <property type="match status" value="1"/>
</dbReference>
<dbReference type="AlphaFoldDB" id="A0A7G6X3S2"/>
<dbReference type="EMBL" id="CP043661">
    <property type="protein sequence ID" value="QNE20887.1"/>
    <property type="molecule type" value="Genomic_DNA"/>
</dbReference>
<dbReference type="PANTHER" id="PTHR47691:SF3">
    <property type="entry name" value="HTH-TYPE TRANSCRIPTIONAL REGULATOR RV0890C-RELATED"/>
    <property type="match status" value="1"/>
</dbReference>
<dbReference type="PRINTS" id="PR00364">
    <property type="entry name" value="DISEASERSIST"/>
</dbReference>
<feature type="domain" description="HTH luxR-type" evidence="1">
    <location>
        <begin position="1009"/>
        <end position="1074"/>
    </location>
</feature>
<dbReference type="PROSITE" id="PS00622">
    <property type="entry name" value="HTH_LUXR_1"/>
    <property type="match status" value="1"/>
</dbReference>
<dbReference type="Gene3D" id="3.40.50.300">
    <property type="entry name" value="P-loop containing nucleotide triphosphate hydrolases"/>
    <property type="match status" value="1"/>
</dbReference>
<dbReference type="InterPro" id="IPR058852">
    <property type="entry name" value="HTH_77"/>
</dbReference>
<dbReference type="GO" id="GO:0006355">
    <property type="term" value="P:regulation of DNA-templated transcription"/>
    <property type="evidence" value="ECO:0007669"/>
    <property type="project" value="InterPro"/>
</dbReference>
<dbReference type="SUPFAM" id="SSF52540">
    <property type="entry name" value="P-loop containing nucleoside triphosphate hydrolases"/>
    <property type="match status" value="1"/>
</dbReference>
<dbReference type="Gene3D" id="1.25.40.10">
    <property type="entry name" value="Tetratricopeptide repeat domain"/>
    <property type="match status" value="2"/>
</dbReference>
<gene>
    <name evidence="2" type="ORF">F1D05_26955</name>
</gene>
<dbReference type="InterPro" id="IPR027417">
    <property type="entry name" value="P-loop_NTPase"/>
</dbReference>
<dbReference type="KEGG" id="kqi:F1D05_26955"/>
<dbReference type="PRINTS" id="PR00038">
    <property type="entry name" value="HTHLUXR"/>
</dbReference>
<proteinExistence type="predicted"/>
<keyword evidence="3" id="KW-1185">Reference proteome</keyword>
<reference evidence="2 3" key="2">
    <citation type="journal article" date="2020" name="Microbiol. Resour. Announc.">
        <title>Antarctic desert soil bacteria exhibit high novel natural product potential, evaluated through long-read genome sequencing and comparative genomics.</title>
        <authorList>
            <person name="Benaud N."/>
            <person name="Edwards R.J."/>
            <person name="Amos T.G."/>
            <person name="D'Agostino P.M."/>
            <person name="Gutierrez-Chavez C."/>
            <person name="Montgomery K."/>
            <person name="Nicetic I."/>
            <person name="Ferrari B.C."/>
        </authorList>
    </citation>
    <scope>NUCLEOTIDE SEQUENCE [LARGE SCALE GENOMIC DNA]</scope>
    <source>
        <strain evidence="2 3">SPB151</strain>
    </source>
</reference>
<dbReference type="CDD" id="cd06170">
    <property type="entry name" value="LuxR_C_like"/>
    <property type="match status" value="1"/>
</dbReference>
<protein>
    <submittedName>
        <fullName evidence="2">LuxR family transcriptional regulator</fullName>
    </submittedName>
</protein>
<accession>A0A7G6X3S2</accession>
<dbReference type="InterPro" id="IPR016032">
    <property type="entry name" value="Sig_transdc_resp-reg_C-effctor"/>
</dbReference>
<name>A0A7G6X3S2_9ACTN</name>
<dbReference type="Proteomes" id="UP000515563">
    <property type="component" value="Chromosome"/>
</dbReference>
<evidence type="ECO:0000313" key="2">
    <source>
        <dbReference type="EMBL" id="QNE20887.1"/>
    </source>
</evidence>
<dbReference type="SMART" id="SM00421">
    <property type="entry name" value="HTH_LUXR"/>
    <property type="match status" value="1"/>
</dbReference>
<dbReference type="GO" id="GO:0003677">
    <property type="term" value="F:DNA binding"/>
    <property type="evidence" value="ECO:0007669"/>
    <property type="project" value="InterPro"/>
</dbReference>
<evidence type="ECO:0000259" key="1">
    <source>
        <dbReference type="PROSITE" id="PS50043"/>
    </source>
</evidence>
<dbReference type="InterPro" id="IPR029787">
    <property type="entry name" value="Nucleotide_cyclase"/>
</dbReference>
<organism evidence="2 3">
    <name type="scientific">Kribbella qitaiheensis</name>
    <dbReference type="NCBI Taxonomy" id="1544730"/>
    <lineage>
        <taxon>Bacteria</taxon>
        <taxon>Bacillati</taxon>
        <taxon>Actinomycetota</taxon>
        <taxon>Actinomycetes</taxon>
        <taxon>Propionibacteriales</taxon>
        <taxon>Kribbellaceae</taxon>
        <taxon>Kribbella</taxon>
    </lineage>
</organism>
<dbReference type="GO" id="GO:0043531">
    <property type="term" value="F:ADP binding"/>
    <property type="evidence" value="ECO:0007669"/>
    <property type="project" value="InterPro"/>
</dbReference>
<dbReference type="InterPro" id="IPR036388">
    <property type="entry name" value="WH-like_DNA-bd_sf"/>
</dbReference>
<dbReference type="SUPFAM" id="SSF46894">
    <property type="entry name" value="C-terminal effector domain of the bipartite response regulators"/>
    <property type="match status" value="1"/>
</dbReference>
<dbReference type="Pfam" id="PF00196">
    <property type="entry name" value="GerE"/>
    <property type="match status" value="1"/>
</dbReference>
<dbReference type="SUPFAM" id="SSF55073">
    <property type="entry name" value="Nucleotide cyclase"/>
    <property type="match status" value="1"/>
</dbReference>
<dbReference type="InterPro" id="IPR011990">
    <property type="entry name" value="TPR-like_helical_dom_sf"/>
</dbReference>
<dbReference type="InterPro" id="IPR000792">
    <property type="entry name" value="Tscrpt_reg_LuxR_C"/>
</dbReference>
<evidence type="ECO:0000313" key="3">
    <source>
        <dbReference type="Proteomes" id="UP000515563"/>
    </source>
</evidence>
<dbReference type="PANTHER" id="PTHR47691">
    <property type="entry name" value="REGULATOR-RELATED"/>
    <property type="match status" value="1"/>
</dbReference>
<reference evidence="3" key="1">
    <citation type="submission" date="2019-09" db="EMBL/GenBank/DDBJ databases">
        <title>Antimicrobial potential of Antarctic Bacteria.</title>
        <authorList>
            <person name="Benaud N."/>
            <person name="Edwards R.J."/>
            <person name="Ferrari B.C."/>
        </authorList>
    </citation>
    <scope>NUCLEOTIDE SEQUENCE [LARGE SCALE GENOMIC DNA]</scope>
    <source>
        <strain evidence="3">SPB151</strain>
    </source>
</reference>
<dbReference type="Gene3D" id="1.10.10.10">
    <property type="entry name" value="Winged helix-like DNA-binding domain superfamily/Winged helix DNA-binding domain"/>
    <property type="match status" value="1"/>
</dbReference>